<evidence type="ECO:0000256" key="8">
    <source>
        <dbReference type="ARBA" id="ARBA00023012"/>
    </source>
</evidence>
<sequence>MKKAFSFCVFFLFLFMTHSARAIKFEHIGIAEGLSQLSVMSIHQDRLGRMWFGTEEGLNLYDGQRVKVFKPRYKIDAHSEKGKDGLLGNNNYPITEDRSGNLYFCSDGKLIKYNLHLQSFHTVFSKDVSTVTSHNGTIWFSCKNAIYEIVEDTARLFFNTQADIQITSLHVQANDLWIGSDNGLYTYNSRKGFQLFLPQTAIRSMYEDSRKNLWVATLNNGAYQIAPDRTLTRYVYDRNNPNSISSNLVRCFTEDSTGKIWIGTFKGLNCLDTTSGKCTCYTADDKHKLSHSSVFSLCRDQQGNIWVGTYYGGVNYFNPETNIFNYYSANDLHYPFVGSMLETPDHRLWICTEGGGLTCFNRTDETFHNFSINWQQPEEQMAHNNLKAICYHPASQRLFIGTHTGGLVSYSLTNRTFKHYYLQSPAYTSQLGPVVDNLAIYQNQLIIQVRGGLYTMNLQTETCTPLFNNPLYKSIWVHTFTVDSQGYIWIASHTKLSRIQMSHPDNARHYPLGKNGLGHFAITRIIETPEKEIYIGTRGSGLFKYDASSEQFLSYTQDKDQLLSDYCYDIAVSPKGSLIITGDKGITLFNPQTGKSKFIGLENNVPISAINIGCKVYVCQDGEIFVGGVDGLMSFKEEDIDIKQPESHLYFSTLWVNNQEIYPGEDNHILQTTLPAARKIELTHNKNNILLQFASTNYTASTQSGIYEYRLMGFDEQWHTTNSYHIPYASLPVGHYQLVVREKNPKSPNYTPQQASLEIEIHPAWYQTVWAYLIYTLLIGFILFWFIRFYYSRMKLRAAVQLERADKERIQALNQSKINFFTTVSHEFRTPLTLIISQIELLMQGSPLPPNVYNRLIKVHKNAQSLKELISELLTFQKQGENVLSLQVKEIKMTPFLKEIHQSFSDFAETNQIDYKLTCHAPDAICWGDEKQLKKVFNNLLSNAFKYTDKQGEIELVINENDNELQIQVIDNGIGISLTDQAHIFELFYQASHEKENGYSLRGSGIGLALTKKIVEAHHGKISVRSQANYGSIFTVTLRKGKAHFANAPT</sequence>
<dbReference type="SUPFAM" id="SSF63829">
    <property type="entry name" value="Calcium-dependent phosphotriesterase"/>
    <property type="match status" value="3"/>
</dbReference>
<dbReference type="SMART" id="SM00387">
    <property type="entry name" value="HATPase_c"/>
    <property type="match status" value="1"/>
</dbReference>
<dbReference type="InterPro" id="IPR011110">
    <property type="entry name" value="Reg_prop"/>
</dbReference>
<dbReference type="CDD" id="cd00082">
    <property type="entry name" value="HisKA"/>
    <property type="match status" value="1"/>
</dbReference>
<dbReference type="InterPro" id="IPR004358">
    <property type="entry name" value="Sig_transdc_His_kin-like_C"/>
</dbReference>
<keyword evidence="3" id="KW-0597">Phosphoprotein</keyword>
<dbReference type="InterPro" id="IPR003661">
    <property type="entry name" value="HisK_dim/P_dom"/>
</dbReference>
<dbReference type="GO" id="GO:0000155">
    <property type="term" value="F:phosphorelay sensor kinase activity"/>
    <property type="evidence" value="ECO:0007669"/>
    <property type="project" value="InterPro"/>
</dbReference>
<evidence type="ECO:0000256" key="6">
    <source>
        <dbReference type="ARBA" id="ARBA00022777"/>
    </source>
</evidence>
<evidence type="ECO:0000256" key="1">
    <source>
        <dbReference type="ARBA" id="ARBA00000085"/>
    </source>
</evidence>
<proteinExistence type="predicted"/>
<keyword evidence="8" id="KW-0902">Two-component regulatory system</keyword>
<dbReference type="EMBL" id="AMCI01000006">
    <property type="protein sequence ID" value="EJX11065.1"/>
    <property type="molecule type" value="Genomic_DNA"/>
</dbReference>
<feature type="domain" description="Histidine kinase" evidence="10">
    <location>
        <begin position="823"/>
        <end position="1042"/>
    </location>
</feature>
<evidence type="ECO:0000256" key="4">
    <source>
        <dbReference type="ARBA" id="ARBA00022679"/>
    </source>
</evidence>
<gene>
    <name evidence="11" type="ORF">EVA_00262</name>
</gene>
<comment type="caution">
    <text evidence="11">The sequence shown here is derived from an EMBL/GenBank/DDBJ whole genome shotgun (WGS) entry which is preliminary data.</text>
</comment>
<dbReference type="PROSITE" id="PS50109">
    <property type="entry name" value="HIS_KIN"/>
    <property type="match status" value="1"/>
</dbReference>
<reference evidence="11" key="1">
    <citation type="journal article" date="2012" name="PLoS ONE">
        <title>Gene sets for utilization of primary and secondary nutrition supplies in the distal gut of endangered iberian lynx.</title>
        <authorList>
            <person name="Alcaide M."/>
            <person name="Messina E."/>
            <person name="Richter M."/>
            <person name="Bargiela R."/>
            <person name="Peplies J."/>
            <person name="Huws S.A."/>
            <person name="Newbold C.J."/>
            <person name="Golyshin P.N."/>
            <person name="Simon M.A."/>
            <person name="Lopez G."/>
            <person name="Yakimov M.M."/>
            <person name="Ferrer M."/>
        </authorList>
    </citation>
    <scope>NUCLEOTIDE SEQUENCE</scope>
</reference>
<keyword evidence="4" id="KW-0808">Transferase</keyword>
<keyword evidence="9" id="KW-1133">Transmembrane helix</keyword>
<dbReference type="InterPro" id="IPR036097">
    <property type="entry name" value="HisK_dim/P_sf"/>
</dbReference>
<keyword evidence="9" id="KW-0812">Transmembrane</keyword>
<protein>
    <recommendedName>
        <fullName evidence="2">histidine kinase</fullName>
        <ecNumber evidence="2">2.7.13.3</ecNumber>
    </recommendedName>
</protein>
<dbReference type="PANTHER" id="PTHR43547:SF2">
    <property type="entry name" value="HYBRID SIGNAL TRANSDUCTION HISTIDINE KINASE C"/>
    <property type="match status" value="1"/>
</dbReference>
<evidence type="ECO:0000256" key="9">
    <source>
        <dbReference type="SAM" id="Phobius"/>
    </source>
</evidence>
<dbReference type="InterPro" id="IPR003594">
    <property type="entry name" value="HATPase_dom"/>
</dbReference>
<dbReference type="PANTHER" id="PTHR43547">
    <property type="entry name" value="TWO-COMPONENT HISTIDINE KINASE"/>
    <property type="match status" value="1"/>
</dbReference>
<keyword evidence="7" id="KW-0067">ATP-binding</keyword>
<dbReference type="InterPro" id="IPR011123">
    <property type="entry name" value="Y_Y_Y"/>
</dbReference>
<dbReference type="SUPFAM" id="SSF55874">
    <property type="entry name" value="ATPase domain of HSP90 chaperone/DNA topoisomerase II/histidine kinase"/>
    <property type="match status" value="1"/>
</dbReference>
<dbReference type="Gene3D" id="3.30.565.10">
    <property type="entry name" value="Histidine kinase-like ATPase, C-terminal domain"/>
    <property type="match status" value="1"/>
</dbReference>
<dbReference type="SUPFAM" id="SSF47384">
    <property type="entry name" value="Homodimeric domain of signal transducing histidine kinase"/>
    <property type="match status" value="1"/>
</dbReference>
<dbReference type="PRINTS" id="PR00344">
    <property type="entry name" value="BCTRLSENSOR"/>
</dbReference>
<comment type="catalytic activity">
    <reaction evidence="1">
        <text>ATP + protein L-histidine = ADP + protein N-phospho-L-histidine.</text>
        <dbReference type="EC" id="2.7.13.3"/>
    </reaction>
</comment>
<dbReference type="AlphaFoldDB" id="J9H989"/>
<dbReference type="FunFam" id="3.30.565.10:FF:000037">
    <property type="entry name" value="Hybrid sensor histidine kinase/response regulator"/>
    <property type="match status" value="1"/>
</dbReference>
<dbReference type="Pfam" id="PF07495">
    <property type="entry name" value="Y_Y_Y"/>
    <property type="match status" value="1"/>
</dbReference>
<dbReference type="InterPro" id="IPR036890">
    <property type="entry name" value="HATPase_C_sf"/>
</dbReference>
<dbReference type="GO" id="GO:0005524">
    <property type="term" value="F:ATP binding"/>
    <property type="evidence" value="ECO:0007669"/>
    <property type="project" value="UniProtKB-KW"/>
</dbReference>
<keyword evidence="9" id="KW-0472">Membrane</keyword>
<organism evidence="11">
    <name type="scientific">gut metagenome</name>
    <dbReference type="NCBI Taxonomy" id="749906"/>
    <lineage>
        <taxon>unclassified sequences</taxon>
        <taxon>metagenomes</taxon>
        <taxon>organismal metagenomes</taxon>
    </lineage>
</organism>
<dbReference type="InterPro" id="IPR005467">
    <property type="entry name" value="His_kinase_dom"/>
</dbReference>
<evidence type="ECO:0000259" key="10">
    <source>
        <dbReference type="PROSITE" id="PS50109"/>
    </source>
</evidence>
<evidence type="ECO:0000256" key="7">
    <source>
        <dbReference type="ARBA" id="ARBA00022840"/>
    </source>
</evidence>
<dbReference type="InterPro" id="IPR015943">
    <property type="entry name" value="WD40/YVTN_repeat-like_dom_sf"/>
</dbReference>
<dbReference type="Gene3D" id="2.60.40.10">
    <property type="entry name" value="Immunoglobulins"/>
    <property type="match status" value="1"/>
</dbReference>
<dbReference type="Gene3D" id="1.10.287.130">
    <property type="match status" value="1"/>
</dbReference>
<evidence type="ECO:0000256" key="2">
    <source>
        <dbReference type="ARBA" id="ARBA00012438"/>
    </source>
</evidence>
<name>J9H989_9ZZZZ</name>
<dbReference type="Pfam" id="PF02518">
    <property type="entry name" value="HATPase_c"/>
    <property type="match status" value="1"/>
</dbReference>
<dbReference type="Pfam" id="PF07494">
    <property type="entry name" value="Reg_prop"/>
    <property type="match status" value="4"/>
</dbReference>
<dbReference type="EC" id="2.7.13.3" evidence="2"/>
<dbReference type="InterPro" id="IPR013783">
    <property type="entry name" value="Ig-like_fold"/>
</dbReference>
<dbReference type="CDD" id="cd00075">
    <property type="entry name" value="HATPase"/>
    <property type="match status" value="1"/>
</dbReference>
<feature type="transmembrane region" description="Helical" evidence="9">
    <location>
        <begin position="769"/>
        <end position="787"/>
    </location>
</feature>
<keyword evidence="5" id="KW-0547">Nucleotide-binding</keyword>
<dbReference type="Gene3D" id="2.130.10.10">
    <property type="entry name" value="YVTN repeat-like/Quinoprotein amine dehydrogenase"/>
    <property type="match status" value="2"/>
</dbReference>
<accession>J9H989</accession>
<evidence type="ECO:0000313" key="11">
    <source>
        <dbReference type="EMBL" id="EJX11065.1"/>
    </source>
</evidence>
<dbReference type="SMART" id="SM00388">
    <property type="entry name" value="HisKA"/>
    <property type="match status" value="1"/>
</dbReference>
<evidence type="ECO:0000256" key="5">
    <source>
        <dbReference type="ARBA" id="ARBA00022741"/>
    </source>
</evidence>
<keyword evidence="6 11" id="KW-0418">Kinase</keyword>
<dbReference type="Pfam" id="PF00512">
    <property type="entry name" value="HisKA"/>
    <property type="match status" value="1"/>
</dbReference>
<evidence type="ECO:0000256" key="3">
    <source>
        <dbReference type="ARBA" id="ARBA00022553"/>
    </source>
</evidence>